<comment type="caution">
    <text evidence="1">The sequence shown here is derived from an EMBL/GenBank/DDBJ whole genome shotgun (WGS) entry which is preliminary data.</text>
</comment>
<dbReference type="AlphaFoldDB" id="A0A7C8I992"/>
<protein>
    <submittedName>
        <fullName evidence="1">Uncharacterized protein</fullName>
    </submittedName>
</protein>
<dbReference type="Proteomes" id="UP000481861">
    <property type="component" value="Unassembled WGS sequence"/>
</dbReference>
<accession>A0A7C8I992</accession>
<gene>
    <name evidence="1" type="ORF">BDV95DRAFT_61335</name>
</gene>
<reference evidence="1 2" key="1">
    <citation type="submission" date="2020-01" db="EMBL/GenBank/DDBJ databases">
        <authorList>
            <consortium name="DOE Joint Genome Institute"/>
            <person name="Haridas S."/>
            <person name="Albert R."/>
            <person name="Binder M."/>
            <person name="Bloem J."/>
            <person name="Labutti K."/>
            <person name="Salamov A."/>
            <person name="Andreopoulos B."/>
            <person name="Baker S.E."/>
            <person name="Barry K."/>
            <person name="Bills G."/>
            <person name="Bluhm B.H."/>
            <person name="Cannon C."/>
            <person name="Castanera R."/>
            <person name="Culley D.E."/>
            <person name="Daum C."/>
            <person name="Ezra D."/>
            <person name="Gonzalez J.B."/>
            <person name="Henrissat B."/>
            <person name="Kuo A."/>
            <person name="Liang C."/>
            <person name="Lipzen A."/>
            <person name="Lutzoni F."/>
            <person name="Magnuson J."/>
            <person name="Mondo S."/>
            <person name="Nolan M."/>
            <person name="Ohm R."/>
            <person name="Pangilinan J."/>
            <person name="Park H.-J.H."/>
            <person name="Ramirez L."/>
            <person name="Alfaro M."/>
            <person name="Sun H."/>
            <person name="Tritt A."/>
            <person name="Yoshinaga Y."/>
            <person name="Zwiers L.-H.L."/>
            <person name="Turgeon B.G."/>
            <person name="Goodwin S.B."/>
            <person name="Spatafora J.W."/>
            <person name="Crous P.W."/>
            <person name="Grigoriev I.V."/>
        </authorList>
    </citation>
    <scope>NUCLEOTIDE SEQUENCE [LARGE SCALE GENOMIC DNA]</scope>
    <source>
        <strain evidence="1 2">CBS 611.86</strain>
    </source>
</reference>
<keyword evidence="2" id="KW-1185">Reference proteome</keyword>
<dbReference type="EMBL" id="JAADJZ010000013">
    <property type="protein sequence ID" value="KAF2870473.1"/>
    <property type="molecule type" value="Genomic_DNA"/>
</dbReference>
<evidence type="ECO:0000313" key="2">
    <source>
        <dbReference type="Proteomes" id="UP000481861"/>
    </source>
</evidence>
<proteinExistence type="predicted"/>
<sequence>MDQSTGSLPLMCSERGRARLIPRSARRSLGKRTVAGNGFERQGLQTLQGKREQQSMAMTDFLSGGRQDDIQGAWCLRLMKKCRSVSEGFLCIELACYQVSIATSGGFAVVSPLINLSQTQTSIQRTRTSRHNTKTTVIALAVQIRVVRRGHEARCLLAPSNGASCSCGTAGF</sequence>
<organism evidence="1 2">
    <name type="scientific">Massariosphaeria phaeospora</name>
    <dbReference type="NCBI Taxonomy" id="100035"/>
    <lineage>
        <taxon>Eukaryota</taxon>
        <taxon>Fungi</taxon>
        <taxon>Dikarya</taxon>
        <taxon>Ascomycota</taxon>
        <taxon>Pezizomycotina</taxon>
        <taxon>Dothideomycetes</taxon>
        <taxon>Pleosporomycetidae</taxon>
        <taxon>Pleosporales</taxon>
        <taxon>Pleosporales incertae sedis</taxon>
        <taxon>Massariosphaeria</taxon>
    </lineage>
</organism>
<name>A0A7C8I992_9PLEO</name>
<evidence type="ECO:0000313" key="1">
    <source>
        <dbReference type="EMBL" id="KAF2870473.1"/>
    </source>
</evidence>